<evidence type="ECO:0000313" key="2">
    <source>
        <dbReference type="Proteomes" id="UP001234989"/>
    </source>
</evidence>
<dbReference type="AlphaFoldDB" id="A0AAF0TF00"/>
<gene>
    <name evidence="1" type="ORF">MTR67_007358</name>
</gene>
<name>A0AAF0TF00_SOLVR</name>
<dbReference type="Pfam" id="PF08284">
    <property type="entry name" value="RVP_2"/>
    <property type="match status" value="1"/>
</dbReference>
<sequence length="278" mass="31717">MEPEVPQVLVDPLAEQVTDAEFRATFQVLAQSMTTQANRYVIAPMNPNMGMMVTRIRHFIRINPPEFHGSKVDDDPQEFINEVFSGQGRSKFWQKFLGQGSSNSPTPKFNKNMVSNPNPVCTRCGATLSFVTPYVVMRFDISPKILCNPFYVTLPAGDSIVARRVYRNFPISVSHILTHVDLIALDMLDFDIILEVDWIYSCYASIDCNTHFFTFKVPNDLIISFEGVNYMTKGIQVDPKKIEAIKNWPIPLPTSDIWSFLAWQVIIEGLWKDFPLLI</sequence>
<protein>
    <recommendedName>
        <fullName evidence="3">Gag-pol polyprotein</fullName>
    </recommendedName>
</protein>
<evidence type="ECO:0008006" key="3">
    <source>
        <dbReference type="Google" id="ProtNLM"/>
    </source>
</evidence>
<reference evidence="1" key="1">
    <citation type="submission" date="2023-08" db="EMBL/GenBank/DDBJ databases">
        <title>A de novo genome assembly of Solanum verrucosum Schlechtendal, a Mexican diploid species geographically isolated from the other diploid A-genome species in potato relatives.</title>
        <authorList>
            <person name="Hosaka K."/>
        </authorList>
    </citation>
    <scope>NUCLEOTIDE SEQUENCE</scope>
    <source>
        <tissue evidence="1">Young leaves</tissue>
    </source>
</reference>
<keyword evidence="2" id="KW-1185">Reference proteome</keyword>
<organism evidence="1 2">
    <name type="scientific">Solanum verrucosum</name>
    <dbReference type="NCBI Taxonomy" id="315347"/>
    <lineage>
        <taxon>Eukaryota</taxon>
        <taxon>Viridiplantae</taxon>
        <taxon>Streptophyta</taxon>
        <taxon>Embryophyta</taxon>
        <taxon>Tracheophyta</taxon>
        <taxon>Spermatophyta</taxon>
        <taxon>Magnoliopsida</taxon>
        <taxon>eudicotyledons</taxon>
        <taxon>Gunneridae</taxon>
        <taxon>Pentapetalae</taxon>
        <taxon>asterids</taxon>
        <taxon>lamiids</taxon>
        <taxon>Solanales</taxon>
        <taxon>Solanaceae</taxon>
        <taxon>Solanoideae</taxon>
        <taxon>Solaneae</taxon>
        <taxon>Solanum</taxon>
    </lineage>
</organism>
<dbReference type="Gene3D" id="2.40.70.10">
    <property type="entry name" value="Acid Proteases"/>
    <property type="match status" value="1"/>
</dbReference>
<proteinExistence type="predicted"/>
<evidence type="ECO:0000313" key="1">
    <source>
        <dbReference type="EMBL" id="WMV13973.1"/>
    </source>
</evidence>
<dbReference type="Proteomes" id="UP001234989">
    <property type="component" value="Chromosome 2"/>
</dbReference>
<dbReference type="EMBL" id="CP133613">
    <property type="protein sequence ID" value="WMV13973.1"/>
    <property type="molecule type" value="Genomic_DNA"/>
</dbReference>
<dbReference type="InterPro" id="IPR021109">
    <property type="entry name" value="Peptidase_aspartic_dom_sf"/>
</dbReference>
<dbReference type="CDD" id="cd00303">
    <property type="entry name" value="retropepsin_like"/>
    <property type="match status" value="1"/>
</dbReference>
<accession>A0AAF0TF00</accession>